<gene>
    <name evidence="2" type="ORF">ACFPMF_15500</name>
</gene>
<reference evidence="3" key="1">
    <citation type="journal article" date="2019" name="Int. J. Syst. Evol. Microbiol.">
        <title>The Global Catalogue of Microorganisms (GCM) 10K type strain sequencing project: providing services to taxonomists for standard genome sequencing and annotation.</title>
        <authorList>
            <consortium name="The Broad Institute Genomics Platform"/>
            <consortium name="The Broad Institute Genome Sequencing Center for Infectious Disease"/>
            <person name="Wu L."/>
            <person name="Ma J."/>
        </authorList>
    </citation>
    <scope>NUCLEOTIDE SEQUENCE [LARGE SCALE GENOMIC DNA]</scope>
    <source>
        <strain evidence="3">CCUG 55250</strain>
    </source>
</reference>
<feature type="chain" id="PRO_5047461164" evidence="1">
    <location>
        <begin position="22"/>
        <end position="205"/>
    </location>
</feature>
<name>A0ABW0IF32_9BACT</name>
<keyword evidence="3" id="KW-1185">Reference proteome</keyword>
<dbReference type="Proteomes" id="UP001596106">
    <property type="component" value="Unassembled WGS sequence"/>
</dbReference>
<evidence type="ECO:0000313" key="2">
    <source>
        <dbReference type="EMBL" id="MFC5410727.1"/>
    </source>
</evidence>
<proteinExistence type="predicted"/>
<evidence type="ECO:0000256" key="1">
    <source>
        <dbReference type="SAM" id="SignalP"/>
    </source>
</evidence>
<accession>A0ABW0IF32</accession>
<comment type="caution">
    <text evidence="2">The sequence shown here is derived from an EMBL/GenBank/DDBJ whole genome shotgun (WGS) entry which is preliminary data.</text>
</comment>
<sequence>MKAIRAATALLFIALMAGCNKDPDIDLPDYLVMPSSLANYKGSGRITINGGITLAAQGREQVQDGGTVSGVGASASAGDEVWMYATFNQPRTYEQSSMVPAEHRSNATLTIMRTINKGSYPMGLMTPNPRGEIADLVLNLPGPVTYITNAGSLTIEQSTLVRQEGSSSLYRIQGTFDASLTGYGTNVTNKNPQVTGTFDVLAVAN</sequence>
<evidence type="ECO:0000313" key="3">
    <source>
        <dbReference type="Proteomes" id="UP001596106"/>
    </source>
</evidence>
<keyword evidence="1" id="KW-0732">Signal</keyword>
<dbReference type="EMBL" id="JBHSMA010000004">
    <property type="protein sequence ID" value="MFC5410727.1"/>
    <property type="molecule type" value="Genomic_DNA"/>
</dbReference>
<dbReference type="RefSeq" id="WP_379846687.1">
    <property type="nucleotide sequence ID" value="NZ_JBHSMA010000004.1"/>
</dbReference>
<dbReference type="PROSITE" id="PS51257">
    <property type="entry name" value="PROKAR_LIPOPROTEIN"/>
    <property type="match status" value="1"/>
</dbReference>
<organism evidence="2 3">
    <name type="scientific">Larkinella bovis</name>
    <dbReference type="NCBI Taxonomy" id="683041"/>
    <lineage>
        <taxon>Bacteria</taxon>
        <taxon>Pseudomonadati</taxon>
        <taxon>Bacteroidota</taxon>
        <taxon>Cytophagia</taxon>
        <taxon>Cytophagales</taxon>
        <taxon>Spirosomataceae</taxon>
        <taxon>Larkinella</taxon>
    </lineage>
</organism>
<protein>
    <submittedName>
        <fullName evidence="2">Uncharacterized protein</fullName>
    </submittedName>
</protein>
<feature type="signal peptide" evidence="1">
    <location>
        <begin position="1"/>
        <end position="21"/>
    </location>
</feature>